<dbReference type="InterPro" id="IPR000551">
    <property type="entry name" value="MerR-type_HTH_dom"/>
</dbReference>
<accession>A0A2N8L285</accession>
<evidence type="ECO:0000256" key="1">
    <source>
        <dbReference type="ARBA" id="ARBA00022491"/>
    </source>
</evidence>
<dbReference type="AlphaFoldDB" id="A0A2N8L285"/>
<evidence type="ECO:0000313" key="8">
    <source>
        <dbReference type="Proteomes" id="UP000235916"/>
    </source>
</evidence>
<evidence type="ECO:0000313" key="7">
    <source>
        <dbReference type="EMBL" id="PND39811.1"/>
    </source>
</evidence>
<evidence type="ECO:0000259" key="6">
    <source>
        <dbReference type="PROSITE" id="PS50937"/>
    </source>
</evidence>
<dbReference type="SMART" id="SM00422">
    <property type="entry name" value="HTH_MERR"/>
    <property type="match status" value="1"/>
</dbReference>
<evidence type="ECO:0000256" key="5">
    <source>
        <dbReference type="SAM" id="MobiDB-lite"/>
    </source>
</evidence>
<evidence type="ECO:0000256" key="2">
    <source>
        <dbReference type="ARBA" id="ARBA00023015"/>
    </source>
</evidence>
<dbReference type="Proteomes" id="UP000235916">
    <property type="component" value="Unassembled WGS sequence"/>
</dbReference>
<gene>
    <name evidence="7" type="ORF">C1O66_17290</name>
</gene>
<dbReference type="Pfam" id="PF13411">
    <property type="entry name" value="MerR_1"/>
    <property type="match status" value="1"/>
</dbReference>
<dbReference type="PANTHER" id="PTHR30204">
    <property type="entry name" value="REDOX-CYCLING DRUG-SENSING TRANSCRIPTIONAL ACTIVATOR SOXR"/>
    <property type="match status" value="1"/>
</dbReference>
<keyword evidence="3" id="KW-0238">DNA-binding</keyword>
<dbReference type="SUPFAM" id="SSF46955">
    <property type="entry name" value="Putative DNA-binding domain"/>
    <property type="match status" value="1"/>
</dbReference>
<dbReference type="InterPro" id="IPR047057">
    <property type="entry name" value="MerR_fam"/>
</dbReference>
<dbReference type="InterPro" id="IPR009061">
    <property type="entry name" value="DNA-bd_dom_put_sf"/>
</dbReference>
<feature type="compositionally biased region" description="Polar residues" evidence="5">
    <location>
        <begin position="124"/>
        <end position="142"/>
    </location>
</feature>
<dbReference type="PRINTS" id="PR00040">
    <property type="entry name" value="HTHMERR"/>
</dbReference>
<comment type="caution">
    <text evidence="7">The sequence shown here is derived from an EMBL/GenBank/DDBJ whole genome shotgun (WGS) entry which is preliminary data.</text>
</comment>
<keyword evidence="4" id="KW-0804">Transcription</keyword>
<dbReference type="PROSITE" id="PS50937">
    <property type="entry name" value="HTH_MERR_2"/>
    <property type="match status" value="1"/>
</dbReference>
<evidence type="ECO:0000256" key="3">
    <source>
        <dbReference type="ARBA" id="ARBA00023125"/>
    </source>
</evidence>
<proteinExistence type="predicted"/>
<feature type="domain" description="HTH merR-type" evidence="6">
    <location>
        <begin position="1"/>
        <end position="68"/>
    </location>
</feature>
<dbReference type="PANTHER" id="PTHR30204:SF69">
    <property type="entry name" value="MERR-FAMILY TRANSCRIPTIONAL REGULATOR"/>
    <property type="match status" value="1"/>
</dbReference>
<keyword evidence="8" id="KW-1185">Reference proteome</keyword>
<dbReference type="GO" id="GO:0003677">
    <property type="term" value="F:DNA binding"/>
    <property type="evidence" value="ECO:0007669"/>
    <property type="project" value="UniProtKB-KW"/>
</dbReference>
<organism evidence="7 8">
    <name type="scientific">Kinneretia aquatilis</name>
    <dbReference type="NCBI Taxonomy" id="2070761"/>
    <lineage>
        <taxon>Bacteria</taxon>
        <taxon>Pseudomonadati</taxon>
        <taxon>Pseudomonadota</taxon>
        <taxon>Betaproteobacteria</taxon>
        <taxon>Burkholderiales</taxon>
        <taxon>Sphaerotilaceae</taxon>
        <taxon>Roseateles</taxon>
    </lineage>
</organism>
<dbReference type="Gene3D" id="1.10.1660.10">
    <property type="match status" value="1"/>
</dbReference>
<feature type="region of interest" description="Disordered" evidence="5">
    <location>
        <begin position="123"/>
        <end position="142"/>
    </location>
</feature>
<dbReference type="GO" id="GO:0003700">
    <property type="term" value="F:DNA-binding transcription factor activity"/>
    <property type="evidence" value="ECO:0007669"/>
    <property type="project" value="InterPro"/>
</dbReference>
<keyword evidence="2" id="KW-0805">Transcription regulation</keyword>
<keyword evidence="1" id="KW-0678">Repressor</keyword>
<evidence type="ECO:0000256" key="4">
    <source>
        <dbReference type="ARBA" id="ARBA00023163"/>
    </source>
</evidence>
<dbReference type="OrthoDB" id="5297305at2"/>
<reference evidence="7 8" key="1">
    <citation type="submission" date="2018-01" db="EMBL/GenBank/DDBJ databases">
        <title>Draft genome sequence of Paucibacter aquatile CR182 isolated from freshwater of the Nakdong River.</title>
        <authorList>
            <person name="Choi A."/>
            <person name="Chung E.J."/>
        </authorList>
    </citation>
    <scope>NUCLEOTIDE SEQUENCE [LARGE SCALE GENOMIC DNA]</scope>
    <source>
        <strain evidence="7 8">CR182</strain>
    </source>
</reference>
<dbReference type="EMBL" id="POSP01000003">
    <property type="protein sequence ID" value="PND39811.1"/>
    <property type="molecule type" value="Genomic_DNA"/>
</dbReference>
<name>A0A2N8L285_9BURK</name>
<sequence length="142" mass="15477">MRIGALARLSGATPRALRLYEAMSLLPAPAREGKYRVYSAVHLNVVRLIREAQALGFKLHELQAMAAEVPLTQALNPDTALPALRDKRRQLDQQIHELQARAGTLDRCIAALSDPRLLTALCTKGSTEQPQPSAQDARSGST</sequence>
<protein>
    <submittedName>
        <fullName evidence="7">MerR family transcriptional regulator</fullName>
    </submittedName>
</protein>